<dbReference type="AlphaFoldDB" id="A0A7C1JQ92"/>
<dbReference type="InterPro" id="IPR029044">
    <property type="entry name" value="Nucleotide-diphossugar_trans"/>
</dbReference>
<comment type="caution">
    <text evidence="1">The sequence shown here is derived from an EMBL/GenBank/DDBJ whole genome shotgun (WGS) entry which is preliminary data.</text>
</comment>
<dbReference type="SUPFAM" id="SSF53448">
    <property type="entry name" value="Nucleotide-diphospho-sugar transferases"/>
    <property type="match status" value="1"/>
</dbReference>
<gene>
    <name evidence="1" type="ORF">ENP47_12825</name>
</gene>
<protein>
    <submittedName>
        <fullName evidence="1">Glycosyltransferase family 2 protein</fullName>
    </submittedName>
</protein>
<name>A0A7C1JQ92_THERO</name>
<evidence type="ECO:0000313" key="1">
    <source>
        <dbReference type="EMBL" id="HEF66461.1"/>
    </source>
</evidence>
<sequence length="326" mass="36331">MWDSTTSPGVITGERVFQPASVTADAPRGVWVVVVNYNTAGLLERCLEALRASSLDRPCTVIVVDNGSRDGSVALLRERFPEVLLLEAGRNIGFARANNVALRRVLALVPERVRGEHAVLLLNSDCFVEPDTIQRLVAVLDDDPGVAIAGPKLVLQDGRLDLACRRSFPTPGSAFWKLTGLATLFPRSRWLARYNLTFLDPDTPADVDAVSGACMLVRLSAIAETGLLDEAYFMYGEDLDWAYRIKARGWRVRYEPAAQALHLKGGSWGRRDPRVLWEFYRAMALFYRRHYAPRQPWPVRALVYAGIGARFLVALAALAVRRVVRR</sequence>
<dbReference type="GO" id="GO:0016740">
    <property type="term" value="F:transferase activity"/>
    <property type="evidence" value="ECO:0007669"/>
    <property type="project" value="UniProtKB-KW"/>
</dbReference>
<keyword evidence="1" id="KW-0808">Transferase</keyword>
<dbReference type="CDD" id="cd04186">
    <property type="entry name" value="GT_2_like_c"/>
    <property type="match status" value="1"/>
</dbReference>
<organism evidence="1">
    <name type="scientific">Thermomicrobium roseum</name>
    <dbReference type="NCBI Taxonomy" id="500"/>
    <lineage>
        <taxon>Bacteria</taxon>
        <taxon>Pseudomonadati</taxon>
        <taxon>Thermomicrobiota</taxon>
        <taxon>Thermomicrobia</taxon>
        <taxon>Thermomicrobiales</taxon>
        <taxon>Thermomicrobiaceae</taxon>
        <taxon>Thermomicrobium</taxon>
    </lineage>
</organism>
<accession>A0A7C1JQ92</accession>
<dbReference type="EMBL" id="DSJL01000011">
    <property type="protein sequence ID" value="HEF66461.1"/>
    <property type="molecule type" value="Genomic_DNA"/>
</dbReference>
<dbReference type="PANTHER" id="PTHR43179">
    <property type="entry name" value="RHAMNOSYLTRANSFERASE WBBL"/>
    <property type="match status" value="1"/>
</dbReference>
<proteinExistence type="predicted"/>
<reference evidence="1" key="1">
    <citation type="journal article" date="2020" name="mSystems">
        <title>Genome- and Community-Level Interaction Insights into Carbon Utilization and Element Cycling Functions of Hydrothermarchaeota in Hydrothermal Sediment.</title>
        <authorList>
            <person name="Zhou Z."/>
            <person name="Liu Y."/>
            <person name="Xu W."/>
            <person name="Pan J."/>
            <person name="Luo Z.H."/>
            <person name="Li M."/>
        </authorList>
    </citation>
    <scope>NUCLEOTIDE SEQUENCE [LARGE SCALE GENOMIC DNA]</scope>
    <source>
        <strain evidence="1">SpSt-222</strain>
    </source>
</reference>
<dbReference type="Gene3D" id="3.90.550.10">
    <property type="entry name" value="Spore Coat Polysaccharide Biosynthesis Protein SpsA, Chain A"/>
    <property type="match status" value="1"/>
</dbReference>
<dbReference type="PANTHER" id="PTHR43179:SF7">
    <property type="entry name" value="RHAMNOSYLTRANSFERASE WBBL"/>
    <property type="match status" value="1"/>
</dbReference>
<dbReference type="Pfam" id="PF13641">
    <property type="entry name" value="Glyco_tranf_2_3"/>
    <property type="match status" value="1"/>
</dbReference>